<dbReference type="Proteomes" id="UP001431221">
    <property type="component" value="Unassembled WGS sequence"/>
</dbReference>
<sequence length="388" mass="40039">MTEAQRICLIFYLQPIALGAWLPHIPGVQTALDLSNSALALALIGLPAGTLTTLLVAGKLATWLGARRITLMFYPLFLLAMLLPFLAPSEWWLMGALALVGCSMSVLELGFNVLADEYETRTRHKIMSRAHGCWSFGLLSGTLIGAAVAGLGLEPLHAGIVIALFVQTLVLPATLRLPVPEGAPVKPEGGRGSSLPHPLLLGVCVFTFGTTLVEGAVADWAAVYLRDVFAAHPGLAGLGISIFSLCLASTRLLGDRLRQVTNSGRLGQGLALVGLTGLLLIWLAPSVPVALAGLGILGCGAALAFPLGVTAASAAPGSSPAANVAVLSFVALLGFLIGPLLIGPLADAFGIRAALMVLAPTVGLSLLLAPCLTRAESFRSDIRDTAVS</sequence>
<evidence type="ECO:0000256" key="2">
    <source>
        <dbReference type="ARBA" id="ARBA00022692"/>
    </source>
</evidence>
<name>A0ABT0GYI6_9HYPH</name>
<keyword evidence="4 5" id="KW-0472">Membrane</keyword>
<evidence type="ECO:0000313" key="6">
    <source>
        <dbReference type="EMBL" id="MCK7614494.1"/>
    </source>
</evidence>
<dbReference type="InterPro" id="IPR011701">
    <property type="entry name" value="MFS"/>
</dbReference>
<dbReference type="Gene3D" id="1.20.1250.20">
    <property type="entry name" value="MFS general substrate transporter like domains"/>
    <property type="match status" value="1"/>
</dbReference>
<dbReference type="SUPFAM" id="SSF103473">
    <property type="entry name" value="MFS general substrate transporter"/>
    <property type="match status" value="1"/>
</dbReference>
<feature type="transmembrane region" description="Helical" evidence="5">
    <location>
        <begin position="92"/>
        <end position="111"/>
    </location>
</feature>
<organism evidence="6 7">
    <name type="scientific">Roseibium sediminicola</name>
    <dbReference type="NCBI Taxonomy" id="2933272"/>
    <lineage>
        <taxon>Bacteria</taxon>
        <taxon>Pseudomonadati</taxon>
        <taxon>Pseudomonadota</taxon>
        <taxon>Alphaproteobacteria</taxon>
        <taxon>Hyphomicrobiales</taxon>
        <taxon>Stappiaceae</taxon>
        <taxon>Roseibium</taxon>
    </lineage>
</organism>
<dbReference type="InterPro" id="IPR036259">
    <property type="entry name" value="MFS_trans_sf"/>
</dbReference>
<feature type="transmembrane region" description="Helical" evidence="5">
    <location>
        <begin position="235"/>
        <end position="254"/>
    </location>
</feature>
<feature type="transmembrane region" description="Helical" evidence="5">
    <location>
        <begin position="321"/>
        <end position="342"/>
    </location>
</feature>
<feature type="transmembrane region" description="Helical" evidence="5">
    <location>
        <begin position="132"/>
        <end position="153"/>
    </location>
</feature>
<feature type="transmembrane region" description="Helical" evidence="5">
    <location>
        <begin position="199"/>
        <end position="223"/>
    </location>
</feature>
<evidence type="ECO:0000256" key="3">
    <source>
        <dbReference type="ARBA" id="ARBA00022989"/>
    </source>
</evidence>
<keyword evidence="7" id="KW-1185">Reference proteome</keyword>
<dbReference type="InterPro" id="IPR051788">
    <property type="entry name" value="MFS_Transporter"/>
</dbReference>
<evidence type="ECO:0000256" key="4">
    <source>
        <dbReference type="ARBA" id="ARBA00023136"/>
    </source>
</evidence>
<dbReference type="CDD" id="cd17393">
    <property type="entry name" value="MFS_MosC_like"/>
    <property type="match status" value="1"/>
</dbReference>
<accession>A0ABT0GYI6</accession>
<gene>
    <name evidence="6" type="ORF">M0H32_20180</name>
</gene>
<evidence type="ECO:0000256" key="1">
    <source>
        <dbReference type="ARBA" id="ARBA00004141"/>
    </source>
</evidence>
<feature type="transmembrane region" description="Helical" evidence="5">
    <location>
        <begin position="69"/>
        <end position="86"/>
    </location>
</feature>
<dbReference type="PANTHER" id="PTHR23514:SF13">
    <property type="entry name" value="INNER MEMBRANE PROTEIN YBJJ"/>
    <property type="match status" value="1"/>
</dbReference>
<feature type="transmembrane region" description="Helical" evidence="5">
    <location>
        <begin position="159"/>
        <end position="179"/>
    </location>
</feature>
<dbReference type="Pfam" id="PF07690">
    <property type="entry name" value="MFS_1"/>
    <property type="match status" value="1"/>
</dbReference>
<feature type="transmembrane region" description="Helical" evidence="5">
    <location>
        <begin position="348"/>
        <end position="369"/>
    </location>
</feature>
<keyword evidence="2 5" id="KW-0812">Transmembrane</keyword>
<dbReference type="PANTHER" id="PTHR23514">
    <property type="entry name" value="BYPASS OF STOP CODON PROTEIN 6"/>
    <property type="match status" value="1"/>
</dbReference>
<feature type="transmembrane region" description="Helical" evidence="5">
    <location>
        <begin position="266"/>
        <end position="284"/>
    </location>
</feature>
<evidence type="ECO:0000313" key="7">
    <source>
        <dbReference type="Proteomes" id="UP001431221"/>
    </source>
</evidence>
<proteinExistence type="predicted"/>
<reference evidence="6" key="1">
    <citation type="submission" date="2022-04" db="EMBL/GenBank/DDBJ databases">
        <title>Roseibium sp. CAU 1639 isolated from mud.</title>
        <authorList>
            <person name="Kim W."/>
        </authorList>
    </citation>
    <scope>NUCLEOTIDE SEQUENCE</scope>
    <source>
        <strain evidence="6">CAU 1639</strain>
    </source>
</reference>
<feature type="transmembrane region" description="Helical" evidence="5">
    <location>
        <begin position="290"/>
        <end position="309"/>
    </location>
</feature>
<keyword evidence="3 5" id="KW-1133">Transmembrane helix</keyword>
<protein>
    <submittedName>
        <fullName evidence="6">MFS transporter</fullName>
    </submittedName>
</protein>
<comment type="caution">
    <text evidence="6">The sequence shown here is derived from an EMBL/GenBank/DDBJ whole genome shotgun (WGS) entry which is preliminary data.</text>
</comment>
<dbReference type="RefSeq" id="WP_248157101.1">
    <property type="nucleotide sequence ID" value="NZ_JALNMJ010000016.1"/>
</dbReference>
<feature type="transmembrane region" description="Helical" evidence="5">
    <location>
        <begin position="37"/>
        <end position="57"/>
    </location>
</feature>
<feature type="transmembrane region" description="Helical" evidence="5">
    <location>
        <begin position="7"/>
        <end position="25"/>
    </location>
</feature>
<comment type="subcellular location">
    <subcellularLocation>
        <location evidence="1">Membrane</location>
        <topology evidence="1">Multi-pass membrane protein</topology>
    </subcellularLocation>
</comment>
<evidence type="ECO:0000256" key="5">
    <source>
        <dbReference type="SAM" id="Phobius"/>
    </source>
</evidence>
<dbReference type="EMBL" id="JALNMJ010000016">
    <property type="protein sequence ID" value="MCK7614494.1"/>
    <property type="molecule type" value="Genomic_DNA"/>
</dbReference>